<dbReference type="KEGG" id="bany:112054770"/>
<reference evidence="9" key="1">
    <citation type="submission" date="2025-08" db="UniProtKB">
        <authorList>
            <consortium name="RefSeq"/>
        </authorList>
    </citation>
    <scope>IDENTIFICATION</scope>
</reference>
<evidence type="ECO:0000256" key="4">
    <source>
        <dbReference type="ARBA" id="ARBA00023180"/>
    </source>
</evidence>
<sequence>MNPITYLCFTLLSIVIQFCLMDFINEQIRVDNTVINSNSTVVKNSSDIFDTIKQKPHALYYRKDKNELQIKRSPVKYENESLSETSLTSSTELVSTVFDLLYDENVSVTESDLVTDAYFTSSEFDNVTEITFFDKKPSTEKPTVKPKKISTNECYCNLLYKTCDINCCCDNDCSDLEKSVLKSCEGIGKDKCEIHKKDNLYMCSSHFSCSTQLQSDIFGYLFCIGKVNLPDIRKTIKHMPYALDVDNHLKWHISEKNRTNNMQLTKNRYTTGQPVLLVTKDGIHSLELPMTLTNEYCNSKKTLKFLRNDNIKCYVKLKDLHMLDVIKSYGHTKVASPKESTINSTKLDCTTLHCVNRTFLICDEHRCTEYNNELHEPSCSDSHCNNIGVKVEYEFYCNASLITRVIVKFHVQIISMDLEYVSQEITVKFYMGNNSIESIIKFSGNPGYIKGLPIIVTSLESNRTENFYNTSIGKYNNHILLPSNKDGECVLTNLTHNILKFGHNKRIKCRTHFKHNFTINNGTDGCMNIQTKIDGLYGFSKNIYISPYGNPQGVSDENWISLQNHHKRDIHGEYHRKDANLICYNLVTRIAFTIAYTDTNEANKEINKIISARVDSTTKNISFSIEDLSIVITIDTNFIDASKTTVHEYIEAHFNFHLPKDFFYPSSSSKGSFVTYQNIVLFLCYFVLQIK</sequence>
<keyword evidence="3" id="KW-0970">Cilium biogenesis/degradation</keyword>
<dbReference type="InterPro" id="IPR040354">
    <property type="entry name" value="TCTN1-3"/>
</dbReference>
<evidence type="ECO:0000259" key="7">
    <source>
        <dbReference type="Pfam" id="PF25752"/>
    </source>
</evidence>
<keyword evidence="4" id="KW-0325">Glycoprotein</keyword>
<dbReference type="PANTHER" id="PTHR14611">
    <property type="entry name" value="TECTONIC FAMILY MEMBER"/>
    <property type="match status" value="1"/>
</dbReference>
<dbReference type="AlphaFoldDB" id="A0A6J1NUM1"/>
<dbReference type="GO" id="GO:0060271">
    <property type="term" value="P:cilium assembly"/>
    <property type="evidence" value="ECO:0007669"/>
    <property type="project" value="TreeGrafter"/>
</dbReference>
<dbReference type="OrthoDB" id="184109at2759"/>
<evidence type="ECO:0000256" key="1">
    <source>
        <dbReference type="ARBA" id="ARBA00007633"/>
    </source>
</evidence>
<feature type="signal peptide" evidence="5">
    <location>
        <begin position="1"/>
        <end position="21"/>
    </location>
</feature>
<evidence type="ECO:0000313" key="9">
    <source>
        <dbReference type="RefSeq" id="XP_023950434.2"/>
    </source>
</evidence>
<proteinExistence type="inferred from homology"/>
<gene>
    <name evidence="9" type="primary">LOC112054770</name>
</gene>
<dbReference type="Pfam" id="PF07773">
    <property type="entry name" value="TCTN_DUF1619"/>
    <property type="match status" value="1"/>
</dbReference>
<dbReference type="GO" id="GO:0035869">
    <property type="term" value="C:ciliary transition zone"/>
    <property type="evidence" value="ECO:0007669"/>
    <property type="project" value="TreeGrafter"/>
</dbReference>
<evidence type="ECO:0000256" key="3">
    <source>
        <dbReference type="ARBA" id="ARBA00022794"/>
    </source>
</evidence>
<dbReference type="InterPro" id="IPR057724">
    <property type="entry name" value="TCTN1-3_N"/>
</dbReference>
<name>A0A6J1NUM1_BICAN</name>
<protein>
    <submittedName>
        <fullName evidence="9">Tectonic-1 isoform X1</fullName>
    </submittedName>
</protein>
<dbReference type="InterPro" id="IPR011677">
    <property type="entry name" value="TCTN1-3_dom"/>
</dbReference>
<dbReference type="RefSeq" id="XP_023950434.2">
    <property type="nucleotide sequence ID" value="XM_024094666.2"/>
</dbReference>
<evidence type="ECO:0000256" key="2">
    <source>
        <dbReference type="ARBA" id="ARBA00022729"/>
    </source>
</evidence>
<dbReference type="Pfam" id="PF25752">
    <property type="entry name" value="DUF1619_N"/>
    <property type="match status" value="1"/>
</dbReference>
<feature type="domain" description="Tectonic-1-3" evidence="6">
    <location>
        <begin position="268"/>
        <end position="427"/>
    </location>
</feature>
<keyword evidence="8" id="KW-1185">Reference proteome</keyword>
<feature type="chain" id="PRO_5047198522" evidence="5">
    <location>
        <begin position="22"/>
        <end position="691"/>
    </location>
</feature>
<dbReference type="Proteomes" id="UP001652582">
    <property type="component" value="Chromosome 3"/>
</dbReference>
<evidence type="ECO:0000256" key="5">
    <source>
        <dbReference type="SAM" id="SignalP"/>
    </source>
</evidence>
<dbReference type="GeneID" id="112054770"/>
<evidence type="ECO:0000313" key="8">
    <source>
        <dbReference type="Proteomes" id="UP001652582"/>
    </source>
</evidence>
<feature type="domain" description="Tectonic-1-3 N-terminal" evidence="7">
    <location>
        <begin position="151"/>
        <end position="224"/>
    </location>
</feature>
<dbReference type="PANTHER" id="PTHR14611:SF2">
    <property type="entry name" value="TECTONIC"/>
    <property type="match status" value="1"/>
</dbReference>
<evidence type="ECO:0000259" key="6">
    <source>
        <dbReference type="Pfam" id="PF07773"/>
    </source>
</evidence>
<accession>A0A6J1NUM1</accession>
<comment type="similarity">
    <text evidence="1">Belongs to the tectonic family.</text>
</comment>
<keyword evidence="2 5" id="KW-0732">Signal</keyword>
<organism evidence="8 9">
    <name type="scientific">Bicyclus anynana</name>
    <name type="common">Squinting bush brown butterfly</name>
    <dbReference type="NCBI Taxonomy" id="110368"/>
    <lineage>
        <taxon>Eukaryota</taxon>
        <taxon>Metazoa</taxon>
        <taxon>Ecdysozoa</taxon>
        <taxon>Arthropoda</taxon>
        <taxon>Hexapoda</taxon>
        <taxon>Insecta</taxon>
        <taxon>Pterygota</taxon>
        <taxon>Neoptera</taxon>
        <taxon>Endopterygota</taxon>
        <taxon>Lepidoptera</taxon>
        <taxon>Glossata</taxon>
        <taxon>Ditrysia</taxon>
        <taxon>Papilionoidea</taxon>
        <taxon>Nymphalidae</taxon>
        <taxon>Satyrinae</taxon>
        <taxon>Satyrini</taxon>
        <taxon>Mycalesina</taxon>
        <taxon>Bicyclus</taxon>
    </lineage>
</organism>